<dbReference type="Proteomes" id="UP000014977">
    <property type="component" value="Unassembled WGS sequence"/>
</dbReference>
<evidence type="ECO:0000313" key="2">
    <source>
        <dbReference type="EMBL" id="EPR42577.1"/>
    </source>
</evidence>
<evidence type="ECO:0008006" key="4">
    <source>
        <dbReference type="Google" id="ProtNLM"/>
    </source>
</evidence>
<comment type="caution">
    <text evidence="2">The sequence shown here is derived from an EMBL/GenBank/DDBJ whole genome shotgun (WGS) entry which is preliminary data.</text>
</comment>
<evidence type="ECO:0000313" key="3">
    <source>
        <dbReference type="Proteomes" id="UP000014977"/>
    </source>
</evidence>
<keyword evidence="3" id="KW-1185">Reference proteome</keyword>
<dbReference type="STRING" id="897.B2D07_07775"/>
<dbReference type="OrthoDB" id="6105601at2"/>
<accession>S7TZQ8</accession>
<gene>
    <name evidence="2" type="ORF">dsmv_1565</name>
</gene>
<name>S7TZQ8_DESML</name>
<protein>
    <recommendedName>
        <fullName evidence="4">Lipoprotein</fullName>
    </recommendedName>
</protein>
<feature type="transmembrane region" description="Helical" evidence="1">
    <location>
        <begin position="45"/>
        <end position="70"/>
    </location>
</feature>
<dbReference type="eggNOG" id="ENOG50331DQ">
    <property type="taxonomic scope" value="Bacteria"/>
</dbReference>
<dbReference type="RefSeq" id="WP_020875949.1">
    <property type="nucleotide sequence ID" value="NZ_ATHJ01000064.1"/>
</dbReference>
<keyword evidence="1" id="KW-0812">Transmembrane</keyword>
<dbReference type="PATRIC" id="fig|1121405.3.peg.999"/>
<dbReference type="EMBL" id="ATHJ01000064">
    <property type="protein sequence ID" value="EPR42577.1"/>
    <property type="molecule type" value="Genomic_DNA"/>
</dbReference>
<proteinExistence type="predicted"/>
<sequence length="158" mass="16982">MKRWTALAVLLVVIAVTVSCGTILYPERRGQKMGRIDAGVAVLDGIGLLFFIVPGVVAFAVDFATGAIFLPGSRAGLDIRPRDPEASRVIVKVRRPVTRHQLETLLSRRTGQAVVLSAPGVTAARMSGEDAFVWGAVADIMTPEQFSCFDDGPMVVMR</sequence>
<dbReference type="PROSITE" id="PS51257">
    <property type="entry name" value="PROKAR_LIPOPROTEIN"/>
    <property type="match status" value="1"/>
</dbReference>
<organism evidence="2 3">
    <name type="scientific">Desulfococcus multivorans DSM 2059</name>
    <dbReference type="NCBI Taxonomy" id="1121405"/>
    <lineage>
        <taxon>Bacteria</taxon>
        <taxon>Pseudomonadati</taxon>
        <taxon>Thermodesulfobacteriota</taxon>
        <taxon>Desulfobacteria</taxon>
        <taxon>Desulfobacterales</taxon>
        <taxon>Desulfococcaceae</taxon>
        <taxon>Desulfococcus</taxon>
    </lineage>
</organism>
<keyword evidence="1" id="KW-1133">Transmembrane helix</keyword>
<keyword evidence="1" id="KW-0472">Membrane</keyword>
<reference evidence="2 3" key="1">
    <citation type="journal article" date="2013" name="Genome Announc.">
        <title>Draft genome sequences for three mercury-methylating, sulfate-reducing bacteria.</title>
        <authorList>
            <person name="Brown S.D."/>
            <person name="Hurt R.A.Jr."/>
            <person name="Gilmour C.C."/>
            <person name="Elias D.A."/>
        </authorList>
    </citation>
    <scope>NUCLEOTIDE SEQUENCE [LARGE SCALE GENOMIC DNA]</scope>
    <source>
        <strain evidence="2 3">DSM 2059</strain>
    </source>
</reference>
<dbReference type="AlphaFoldDB" id="S7TZQ8"/>
<evidence type="ECO:0000256" key="1">
    <source>
        <dbReference type="SAM" id="Phobius"/>
    </source>
</evidence>